<feature type="domain" description="Extradiol ring-cleavage dioxygenase class III enzyme subunit B" evidence="1">
    <location>
        <begin position="14"/>
        <end position="286"/>
    </location>
</feature>
<keyword evidence="2" id="KW-0560">Oxidoreductase</keyword>
<dbReference type="GO" id="GO:0008198">
    <property type="term" value="F:ferrous iron binding"/>
    <property type="evidence" value="ECO:0007669"/>
    <property type="project" value="InterPro"/>
</dbReference>
<comment type="caution">
    <text evidence="2">The sequence shown here is derived from an EMBL/GenBank/DDBJ whole genome shotgun (WGS) entry which is preliminary data.</text>
</comment>
<dbReference type="EMBL" id="PUIO01000009">
    <property type="protein sequence ID" value="PQP25094.1"/>
    <property type="molecule type" value="Genomic_DNA"/>
</dbReference>
<dbReference type="Proteomes" id="UP000239290">
    <property type="component" value="Unassembled WGS sequence"/>
</dbReference>
<name>A0A2S8JDG7_RHOOP</name>
<reference evidence="3" key="1">
    <citation type="submission" date="2018-02" db="EMBL/GenBank/DDBJ databases">
        <title>Draft genome sequencing of Rhodococcus opacus KU647198.</title>
        <authorList>
            <person name="Zheng B.-X."/>
        </authorList>
    </citation>
    <scope>NUCLEOTIDE SEQUENCE [LARGE SCALE GENOMIC DNA]</scope>
    <source>
        <strain evidence="3">04-OD7</strain>
    </source>
</reference>
<evidence type="ECO:0000313" key="3">
    <source>
        <dbReference type="Proteomes" id="UP000239290"/>
    </source>
</evidence>
<gene>
    <name evidence="2" type="ORF">C5613_09570</name>
</gene>
<protein>
    <submittedName>
        <fullName evidence="2">3-carboxyethylcatechol 2,3-dioxygenase</fullName>
    </submittedName>
</protein>
<evidence type="ECO:0000313" key="2">
    <source>
        <dbReference type="EMBL" id="PQP25094.1"/>
    </source>
</evidence>
<accession>A0A2S8JDG7</accession>
<dbReference type="InterPro" id="IPR004183">
    <property type="entry name" value="Xdiol_dOase_suB"/>
</dbReference>
<dbReference type="AlphaFoldDB" id="A0A2S8JDG7"/>
<dbReference type="GO" id="GO:0016702">
    <property type="term" value="F:oxidoreductase activity, acting on single donors with incorporation of molecular oxygen, incorporation of two atoms of oxygen"/>
    <property type="evidence" value="ECO:0007669"/>
    <property type="project" value="UniProtKB-ARBA"/>
</dbReference>
<proteinExistence type="predicted"/>
<organism evidence="2 3">
    <name type="scientific">Rhodococcus opacus</name>
    <name type="common">Nocardia opaca</name>
    <dbReference type="NCBI Taxonomy" id="37919"/>
    <lineage>
        <taxon>Bacteria</taxon>
        <taxon>Bacillati</taxon>
        <taxon>Actinomycetota</taxon>
        <taxon>Actinomycetes</taxon>
        <taxon>Mycobacteriales</taxon>
        <taxon>Nocardiaceae</taxon>
        <taxon>Rhodococcus</taxon>
    </lineage>
</organism>
<dbReference type="Gene3D" id="3.40.830.10">
    <property type="entry name" value="LigB-like"/>
    <property type="match status" value="1"/>
</dbReference>
<dbReference type="SUPFAM" id="SSF53213">
    <property type="entry name" value="LigB-like"/>
    <property type="match status" value="1"/>
</dbReference>
<keyword evidence="2" id="KW-0223">Dioxygenase</keyword>
<evidence type="ECO:0000259" key="1">
    <source>
        <dbReference type="Pfam" id="PF02900"/>
    </source>
</evidence>
<sequence>MTTLKSGARLAGVALSHSPQMLADTEHTQGLQFRAAISAAARATQAYDPTLVVYFGPDHMRALAGIAPAFTTVERASGYGDWNTASSRYDIPSQLVRDYVQHSTARGVEVAFAHELELDHGFSQSTTDLFGRLDAVPMLPVIINCIDRPLATMSRVVQLGRLTREFLDTATSADDRVLVIGSGGLSHSPPSLIPGADKLPEAERQALITNNMAKAIDAIRPEWDKHMLSLLADGDLDAISRLTHDDIQAAGTGAHEVRTWVAVAATVGQPLATVGYETVPEWITGMGIAADQELAVEASVVAQ</sequence>
<dbReference type="Pfam" id="PF02900">
    <property type="entry name" value="LigB"/>
    <property type="match status" value="1"/>
</dbReference>
<dbReference type="RefSeq" id="WP_105414114.1">
    <property type="nucleotide sequence ID" value="NZ_PUIO01000009.1"/>
</dbReference>